<dbReference type="SUPFAM" id="SSF49503">
    <property type="entry name" value="Cupredoxins"/>
    <property type="match status" value="1"/>
</dbReference>
<dbReference type="GO" id="GO:0005507">
    <property type="term" value="F:copper ion binding"/>
    <property type="evidence" value="ECO:0007669"/>
    <property type="project" value="InterPro"/>
</dbReference>
<evidence type="ECO:0000313" key="4">
    <source>
        <dbReference type="EMBL" id="KAF2553235.1"/>
    </source>
</evidence>
<dbReference type="AlphaFoldDB" id="A0A8S9H3V0"/>
<feature type="domain" description="Plastocyanin-like" evidence="3">
    <location>
        <begin position="33"/>
        <end position="68"/>
    </location>
</feature>
<feature type="compositionally biased region" description="Low complexity" evidence="2">
    <location>
        <begin position="1"/>
        <end position="18"/>
    </location>
</feature>
<protein>
    <recommendedName>
        <fullName evidence="3">Plastocyanin-like domain-containing protein</fullName>
    </recommendedName>
</protein>
<organism evidence="4 5">
    <name type="scientific">Brassica cretica</name>
    <name type="common">Mustard</name>
    <dbReference type="NCBI Taxonomy" id="69181"/>
    <lineage>
        <taxon>Eukaryota</taxon>
        <taxon>Viridiplantae</taxon>
        <taxon>Streptophyta</taxon>
        <taxon>Embryophyta</taxon>
        <taxon>Tracheophyta</taxon>
        <taxon>Spermatophyta</taxon>
        <taxon>Magnoliopsida</taxon>
        <taxon>eudicotyledons</taxon>
        <taxon>Gunneridae</taxon>
        <taxon>Pentapetalae</taxon>
        <taxon>rosids</taxon>
        <taxon>malvids</taxon>
        <taxon>Brassicales</taxon>
        <taxon>Brassicaceae</taxon>
        <taxon>Brassiceae</taxon>
        <taxon>Brassica</taxon>
    </lineage>
</organism>
<accession>A0A8S9H3V0</accession>
<name>A0A8S9H3V0_BRACR</name>
<dbReference type="Gene3D" id="2.60.40.420">
    <property type="entry name" value="Cupredoxins - blue copper proteins"/>
    <property type="match status" value="1"/>
</dbReference>
<proteinExistence type="inferred from homology"/>
<dbReference type="InterPro" id="IPR011707">
    <property type="entry name" value="Cu-oxidase-like_N"/>
</dbReference>
<comment type="similarity">
    <text evidence="1">Belongs to the multicopper oxidase family.</text>
</comment>
<reference evidence="4" key="1">
    <citation type="submission" date="2019-12" db="EMBL/GenBank/DDBJ databases">
        <title>Genome sequencing and annotation of Brassica cretica.</title>
        <authorList>
            <person name="Studholme D.J."/>
            <person name="Sarris P.F."/>
        </authorList>
    </citation>
    <scope>NUCLEOTIDE SEQUENCE</scope>
    <source>
        <strain evidence="4">PFS-001/15</strain>
        <tissue evidence="4">Leaf</tissue>
    </source>
</reference>
<sequence>MSSLLWSSVSSPCSLLPSTVRERSGDSSGKRSPTIKAQQGDTIIVELKNSFMTENVAVHWHGIRQFKKTFDKRTHTLRIPDMLEKSKALKLPGGLADEGELPEAVNSGLGLLFSSVEPVFSSFRMTKLR</sequence>
<evidence type="ECO:0000256" key="2">
    <source>
        <dbReference type="SAM" id="MobiDB-lite"/>
    </source>
</evidence>
<evidence type="ECO:0000259" key="3">
    <source>
        <dbReference type="Pfam" id="PF07732"/>
    </source>
</evidence>
<evidence type="ECO:0000256" key="1">
    <source>
        <dbReference type="ARBA" id="ARBA00010609"/>
    </source>
</evidence>
<gene>
    <name evidence="4" type="ORF">F2Q68_00038050</name>
</gene>
<feature type="region of interest" description="Disordered" evidence="2">
    <location>
        <begin position="1"/>
        <end position="37"/>
    </location>
</feature>
<dbReference type="Pfam" id="PF07732">
    <property type="entry name" value="Cu-oxidase_3"/>
    <property type="match status" value="1"/>
</dbReference>
<comment type="caution">
    <text evidence="4">The sequence shown here is derived from an EMBL/GenBank/DDBJ whole genome shotgun (WGS) entry which is preliminary data.</text>
</comment>
<feature type="compositionally biased region" description="Basic and acidic residues" evidence="2">
    <location>
        <begin position="20"/>
        <end position="29"/>
    </location>
</feature>
<dbReference type="EMBL" id="QGKW02001988">
    <property type="protein sequence ID" value="KAF2553235.1"/>
    <property type="molecule type" value="Genomic_DNA"/>
</dbReference>
<dbReference type="Proteomes" id="UP000712281">
    <property type="component" value="Unassembled WGS sequence"/>
</dbReference>
<evidence type="ECO:0000313" key="5">
    <source>
        <dbReference type="Proteomes" id="UP000712281"/>
    </source>
</evidence>
<dbReference type="InterPro" id="IPR008972">
    <property type="entry name" value="Cupredoxin"/>
</dbReference>